<dbReference type="EMBL" id="JADQDF010000001">
    <property type="protein sequence ID" value="MBW0131851.1"/>
    <property type="molecule type" value="Genomic_DNA"/>
</dbReference>
<evidence type="ECO:0000313" key="2">
    <source>
        <dbReference type="EMBL" id="MBW0131851.1"/>
    </source>
</evidence>
<feature type="region of interest" description="Disordered" evidence="1">
    <location>
        <begin position="165"/>
        <end position="325"/>
    </location>
</feature>
<evidence type="ECO:0000256" key="1">
    <source>
        <dbReference type="SAM" id="MobiDB-lite"/>
    </source>
</evidence>
<proteinExistence type="predicted"/>
<organism evidence="2 3">
    <name type="scientific">Pseudonocardia oceani</name>
    <dbReference type="NCBI Taxonomy" id="2792013"/>
    <lineage>
        <taxon>Bacteria</taxon>
        <taxon>Bacillati</taxon>
        <taxon>Actinomycetota</taxon>
        <taxon>Actinomycetes</taxon>
        <taxon>Pseudonocardiales</taxon>
        <taxon>Pseudonocardiaceae</taxon>
        <taxon>Pseudonocardia</taxon>
    </lineage>
</organism>
<feature type="compositionally biased region" description="Gly residues" evidence="1">
    <location>
        <begin position="179"/>
        <end position="188"/>
    </location>
</feature>
<dbReference type="RefSeq" id="WP_267460967.1">
    <property type="nucleotide sequence ID" value="NZ_JADQDF010000001.1"/>
</dbReference>
<feature type="compositionally biased region" description="Pro residues" evidence="1">
    <location>
        <begin position="237"/>
        <end position="275"/>
    </location>
</feature>
<comment type="caution">
    <text evidence="2">The sequence shown here is derived from an EMBL/GenBank/DDBJ whole genome shotgun (WGS) entry which is preliminary data.</text>
</comment>
<feature type="region of interest" description="Disordered" evidence="1">
    <location>
        <begin position="1"/>
        <end position="111"/>
    </location>
</feature>
<gene>
    <name evidence="2" type="ORF">I4I82_29865</name>
</gene>
<feature type="compositionally biased region" description="Low complexity" evidence="1">
    <location>
        <begin position="1"/>
        <end position="24"/>
    </location>
</feature>
<protein>
    <submittedName>
        <fullName evidence="2">Uncharacterized protein</fullName>
    </submittedName>
</protein>
<feature type="compositionally biased region" description="Pro residues" evidence="1">
    <location>
        <begin position="286"/>
        <end position="299"/>
    </location>
</feature>
<feature type="compositionally biased region" description="Pro residues" evidence="1">
    <location>
        <begin position="194"/>
        <end position="210"/>
    </location>
</feature>
<feature type="compositionally biased region" description="Basic and acidic residues" evidence="1">
    <location>
        <begin position="55"/>
        <end position="66"/>
    </location>
</feature>
<reference evidence="2 3" key="1">
    <citation type="submission" date="2020-11" db="EMBL/GenBank/DDBJ databases">
        <title>Pseudonocardia abyssalis sp. nov. and Pseudonocardia oceani sp. nov., description and phylogenomic analysis of two novel actinomycetes isolated from the deep Southern Ocean.</title>
        <authorList>
            <person name="Parra J."/>
        </authorList>
    </citation>
    <scope>NUCLEOTIDE SEQUENCE [LARGE SCALE GENOMIC DNA]</scope>
    <source>
        <strain evidence="3">KRD185</strain>
    </source>
</reference>
<name>A0ABS6UHY3_9PSEU</name>
<dbReference type="Proteomes" id="UP000694300">
    <property type="component" value="Unassembled WGS sequence"/>
</dbReference>
<sequence length="325" mass="31519">MTQQTSASPQGPPAQQGQGTGQAAREGAAEVGRTTADAGRQVASTATDQAGQVARETRRQAHDLVGEARGQATEQARAGQQKAAEGLRSLARELHGMSDGGDGGPAADLAAQAAGRIDDVAGWLDHHEPGDVLEEVRSFARRRPGAFLLGAALAGVVAGRLTRGAVDAQHDDGPSRPGGAQGGPGDGYSTGHLPPGPGAPVHPVPGPAGPGYPGAGPGGPGPVGPGPAGPGTAGPGRMPPVEPGTPPGAVPPGAVPPGAVPPGAGPGSVPPPPPRHAGTGPGAGPVVPPPPPAPGPTHAPRPGATTVGEYVEELGADGPQRRDPR</sequence>
<keyword evidence="3" id="KW-1185">Reference proteome</keyword>
<feature type="compositionally biased region" description="Pro residues" evidence="1">
    <location>
        <begin position="219"/>
        <end position="228"/>
    </location>
</feature>
<evidence type="ECO:0000313" key="3">
    <source>
        <dbReference type="Proteomes" id="UP000694300"/>
    </source>
</evidence>
<accession>A0ABS6UHY3</accession>